<dbReference type="SUPFAM" id="SSF52540">
    <property type="entry name" value="P-loop containing nucleoside triphosphate hydrolases"/>
    <property type="match status" value="1"/>
</dbReference>
<evidence type="ECO:0000313" key="7">
    <source>
        <dbReference type="EMBL" id="QAT63276.1"/>
    </source>
</evidence>
<evidence type="ECO:0000256" key="2">
    <source>
        <dbReference type="ARBA" id="ARBA00022840"/>
    </source>
</evidence>
<dbReference type="GO" id="GO:0003677">
    <property type="term" value="F:DNA binding"/>
    <property type="evidence" value="ECO:0007669"/>
    <property type="project" value="UniProtKB-KW"/>
</dbReference>
<dbReference type="InterPro" id="IPR058031">
    <property type="entry name" value="AAA_lid_NorR"/>
</dbReference>
<keyword evidence="3" id="KW-0805">Transcription regulation</keyword>
<dbReference type="Pfam" id="PF08461">
    <property type="entry name" value="WHD_RNase_R"/>
    <property type="match status" value="1"/>
</dbReference>
<dbReference type="GO" id="GO:0006355">
    <property type="term" value="P:regulation of DNA-templated transcription"/>
    <property type="evidence" value="ECO:0007669"/>
    <property type="project" value="InterPro"/>
</dbReference>
<proteinExistence type="predicted"/>
<sequence>MKKIALITVDSKVMNSFMKQLNEVFKGEVVIDSFKFDLNGENEFNLSAYDLIVCSSKAIFKDVEKLVPPGKKIVVVRRAINLDKLNEVMKIKVGEKVLLVSNHPYTAEETIKLLRELGIDYLEYIPYYPGCKVEDAKIAITPGGSHLVPGGVKKVIDLGVKIIDISSLVEIFFNLGLPLEETNLLTARYAKEILRHNKYISEINSILKTVIDVINEGIVVMDISGNILFFNEGSKRILDIENDFNLKNISELSVERKNAEMFLNMKEYCNEIIKIGSKKVMFNKRLLKSEDNANGIVLSLNDITRIQRLEYEIRKNNRKKGFISKYTFDDLVGVNENLINAINIAKKIAKTDLTVLIQGENGTGKEIFAQAIHNESKRKDGPFVAVNFSSLSETLAQTELFGYEEGSFTGSKKGGKSGLFEYAHNGTLFIDEIGDISPNIQVQLLRVLQEKEIMRLGGNGVIPVDVRIIAATNKNLKKLVEEGKFRKDLYYRIKVLSFRVPPLRERKQDIPYLVKYFFKKDGSKKHLTKEVLDLFNKHSWPGNVRELENMVYYIENIVEHDEVVIGDLSDEFIEEVRNGEEDNSEFIYILDLLKEKEWAEDCKYILEELLKYKSLNKKVGRNRIFKNLKNKGRDITDDKVRIRMKYLENSGLISIGKTKEGSTITEKGKEFLNFIK</sequence>
<evidence type="ECO:0000256" key="4">
    <source>
        <dbReference type="ARBA" id="ARBA00023125"/>
    </source>
</evidence>
<dbReference type="GO" id="GO:0005524">
    <property type="term" value="F:ATP binding"/>
    <property type="evidence" value="ECO:0007669"/>
    <property type="project" value="UniProtKB-KW"/>
</dbReference>
<keyword evidence="4" id="KW-0238">DNA-binding</keyword>
<reference evidence="8" key="1">
    <citation type="submission" date="2019-01" db="EMBL/GenBank/DDBJ databases">
        <title>Draft genomes of a novel of Sporanaerobacter strains.</title>
        <authorList>
            <person name="Ma S."/>
        </authorList>
    </citation>
    <scope>NUCLEOTIDE SEQUENCE [LARGE SCALE GENOMIC DNA]</scope>
    <source>
        <strain evidence="8">NJN-17</strain>
    </source>
</reference>
<dbReference type="PANTHER" id="PTHR32071:SF57">
    <property type="entry name" value="C4-DICARBOXYLATE TRANSPORT TRANSCRIPTIONAL REGULATORY PROTEIN DCTD"/>
    <property type="match status" value="1"/>
</dbReference>
<dbReference type="Proteomes" id="UP000287969">
    <property type="component" value="Chromosome"/>
</dbReference>
<dbReference type="InterPro" id="IPR035965">
    <property type="entry name" value="PAS-like_dom_sf"/>
</dbReference>
<dbReference type="PROSITE" id="PS50045">
    <property type="entry name" value="SIGMA54_INTERACT_4"/>
    <property type="match status" value="1"/>
</dbReference>
<dbReference type="PANTHER" id="PTHR32071">
    <property type="entry name" value="TRANSCRIPTIONAL REGULATORY PROTEIN"/>
    <property type="match status" value="1"/>
</dbReference>
<dbReference type="FunFam" id="3.40.50.300:FF:000006">
    <property type="entry name" value="DNA-binding transcriptional regulator NtrC"/>
    <property type="match status" value="1"/>
</dbReference>
<keyword evidence="8" id="KW-1185">Reference proteome</keyword>
<dbReference type="InterPro" id="IPR025944">
    <property type="entry name" value="Sigma_54_int_dom_CS"/>
</dbReference>
<dbReference type="InterPro" id="IPR027417">
    <property type="entry name" value="P-loop_NTPase"/>
</dbReference>
<dbReference type="EMBL" id="CP035282">
    <property type="protein sequence ID" value="QAT63276.1"/>
    <property type="molecule type" value="Genomic_DNA"/>
</dbReference>
<dbReference type="SMART" id="SM00382">
    <property type="entry name" value="AAA"/>
    <property type="match status" value="1"/>
</dbReference>
<evidence type="ECO:0000256" key="3">
    <source>
        <dbReference type="ARBA" id="ARBA00023015"/>
    </source>
</evidence>
<dbReference type="PROSITE" id="PS00688">
    <property type="entry name" value="SIGMA54_INTERACT_3"/>
    <property type="match status" value="1"/>
</dbReference>
<accession>A0A410QH39</accession>
<evidence type="ECO:0000259" key="6">
    <source>
        <dbReference type="PROSITE" id="PS50045"/>
    </source>
</evidence>
<organism evidence="7 8">
    <name type="scientific">Acidilutibacter cellobiosedens</name>
    <dbReference type="NCBI Taxonomy" id="2507161"/>
    <lineage>
        <taxon>Bacteria</taxon>
        <taxon>Bacillati</taxon>
        <taxon>Bacillota</taxon>
        <taxon>Tissierellia</taxon>
        <taxon>Tissierellales</taxon>
        <taxon>Acidilutibacteraceae</taxon>
        <taxon>Acidilutibacter</taxon>
    </lineage>
</organism>
<dbReference type="Gene3D" id="1.10.8.60">
    <property type="match status" value="1"/>
</dbReference>
<dbReference type="Pfam" id="PF25601">
    <property type="entry name" value="AAA_lid_14"/>
    <property type="match status" value="1"/>
</dbReference>
<dbReference type="Gene3D" id="3.30.450.20">
    <property type="entry name" value="PAS domain"/>
    <property type="match status" value="1"/>
</dbReference>
<evidence type="ECO:0000313" key="8">
    <source>
        <dbReference type="Proteomes" id="UP000287969"/>
    </source>
</evidence>
<dbReference type="InterPro" id="IPR013668">
    <property type="entry name" value="RNase_R_HTH_12"/>
</dbReference>
<dbReference type="AlphaFoldDB" id="A0A410QH39"/>
<name>A0A410QH39_9FIRM</name>
<dbReference type="Pfam" id="PF00158">
    <property type="entry name" value="Sigma54_activat"/>
    <property type="match status" value="1"/>
</dbReference>
<feature type="domain" description="Sigma-54 factor interaction" evidence="6">
    <location>
        <begin position="331"/>
        <end position="551"/>
    </location>
</feature>
<dbReference type="InterPro" id="IPR036388">
    <property type="entry name" value="WH-like_DNA-bd_sf"/>
</dbReference>
<dbReference type="InterPro" id="IPR003593">
    <property type="entry name" value="AAA+_ATPase"/>
</dbReference>
<dbReference type="InterPro" id="IPR002078">
    <property type="entry name" value="Sigma_54_int"/>
</dbReference>
<dbReference type="PROSITE" id="PS00676">
    <property type="entry name" value="SIGMA54_INTERACT_2"/>
    <property type="match status" value="1"/>
</dbReference>
<dbReference type="OrthoDB" id="5411866at2"/>
<dbReference type="SUPFAM" id="SSF55785">
    <property type="entry name" value="PYP-like sensor domain (PAS domain)"/>
    <property type="match status" value="1"/>
</dbReference>
<dbReference type="RefSeq" id="WP_071141210.1">
    <property type="nucleotide sequence ID" value="NZ_CP035282.1"/>
</dbReference>
<dbReference type="CDD" id="cd00009">
    <property type="entry name" value="AAA"/>
    <property type="match status" value="1"/>
</dbReference>
<gene>
    <name evidence="7" type="ORF">EQM13_17760</name>
</gene>
<dbReference type="InterPro" id="IPR025943">
    <property type="entry name" value="Sigma_54_int_dom_ATP-bd_2"/>
</dbReference>
<dbReference type="Gene3D" id="3.40.50.300">
    <property type="entry name" value="P-loop containing nucleotide triphosphate hydrolases"/>
    <property type="match status" value="1"/>
</dbReference>
<protein>
    <submittedName>
        <fullName evidence="7">AAA family ATPase</fullName>
    </submittedName>
</protein>
<dbReference type="Gene3D" id="1.10.10.10">
    <property type="entry name" value="Winged helix-like DNA-binding domain superfamily/Winged helix DNA-binding domain"/>
    <property type="match status" value="1"/>
</dbReference>
<keyword evidence="5" id="KW-0804">Transcription</keyword>
<evidence type="ECO:0000256" key="1">
    <source>
        <dbReference type="ARBA" id="ARBA00022741"/>
    </source>
</evidence>
<evidence type="ECO:0000256" key="5">
    <source>
        <dbReference type="ARBA" id="ARBA00023163"/>
    </source>
</evidence>
<dbReference type="KEGG" id="spoa:EQM13_17760"/>
<keyword evidence="1" id="KW-0547">Nucleotide-binding</keyword>
<keyword evidence="2" id="KW-0067">ATP-binding</keyword>